<dbReference type="AlphaFoldDB" id="F4Q0C6"/>
<comment type="similarity">
    <text evidence="3">Belongs to the EMC2 family.</text>
</comment>
<dbReference type="InterPro" id="IPR011990">
    <property type="entry name" value="TPR-like_helical_dom_sf"/>
</dbReference>
<keyword evidence="3" id="KW-0256">Endoplasmic reticulum</keyword>
<comment type="subunit">
    <text evidence="3">Component of the ER membrane protein complex (EMC).</text>
</comment>
<evidence type="ECO:0000313" key="6">
    <source>
        <dbReference type="Proteomes" id="UP000007797"/>
    </source>
</evidence>
<keyword evidence="3" id="KW-0472">Membrane</keyword>
<protein>
    <recommendedName>
        <fullName evidence="3">ER membrane protein complex subunit 2</fullName>
    </recommendedName>
</protein>
<accession>F4Q0C6</accession>
<dbReference type="OrthoDB" id="124397at2759"/>
<dbReference type="GO" id="GO:0072546">
    <property type="term" value="C:EMC complex"/>
    <property type="evidence" value="ECO:0007669"/>
    <property type="project" value="UniProtKB-UniRule"/>
</dbReference>
<keyword evidence="2" id="KW-0802">TPR repeat</keyword>
<dbReference type="SUPFAM" id="SSF48452">
    <property type="entry name" value="TPR-like"/>
    <property type="match status" value="1"/>
</dbReference>
<evidence type="ECO:0000313" key="5">
    <source>
        <dbReference type="EMBL" id="EGG18277.1"/>
    </source>
</evidence>
<dbReference type="OMA" id="MSDQEGW"/>
<evidence type="ECO:0000256" key="2">
    <source>
        <dbReference type="ARBA" id="ARBA00022803"/>
    </source>
</evidence>
<dbReference type="PANTHER" id="PTHR12760">
    <property type="entry name" value="TETRATRICOPEPTIDE REPEAT PROTEIN"/>
    <property type="match status" value="1"/>
</dbReference>
<evidence type="ECO:0000259" key="4">
    <source>
        <dbReference type="Pfam" id="PF22890"/>
    </source>
</evidence>
<dbReference type="EMBL" id="GL883018">
    <property type="protein sequence ID" value="EGG18277.1"/>
    <property type="molecule type" value="Genomic_DNA"/>
</dbReference>
<dbReference type="Pfam" id="PF22890">
    <property type="entry name" value="TPR_EMC2"/>
    <property type="match status" value="1"/>
</dbReference>
<comment type="function">
    <text evidence="3">Part of the endoplasmic reticulum membrane protein complex (EMC) that enables the energy-independent insertion into endoplasmic reticulum membranes of newly synthesized membrane proteins.</text>
</comment>
<feature type="domain" description="EMC2 TPR-like" evidence="4">
    <location>
        <begin position="116"/>
        <end position="224"/>
    </location>
</feature>
<gene>
    <name evidence="5" type="ORF">DFA_03771</name>
</gene>
<dbReference type="InterPro" id="IPR055217">
    <property type="entry name" value="TPR_EMC2"/>
</dbReference>
<reference evidence="6" key="1">
    <citation type="journal article" date="2011" name="Genome Res.">
        <title>Phylogeny-wide analysis of social amoeba genomes highlights ancient origins for complex intercellular communication.</title>
        <authorList>
            <person name="Heidel A.J."/>
            <person name="Lawal H.M."/>
            <person name="Felder M."/>
            <person name="Schilde C."/>
            <person name="Helps N.R."/>
            <person name="Tunggal B."/>
            <person name="Rivero F."/>
            <person name="John U."/>
            <person name="Schleicher M."/>
            <person name="Eichinger L."/>
            <person name="Platzer M."/>
            <person name="Noegel A.A."/>
            <person name="Schaap P."/>
            <person name="Gloeckner G."/>
        </authorList>
    </citation>
    <scope>NUCLEOTIDE SEQUENCE [LARGE SCALE GENOMIC DNA]</scope>
    <source>
        <strain evidence="6">SH3</strain>
    </source>
</reference>
<sequence length="328" mass="37777">MDINQSEVAQLKEYREKVYKKSFDAKLVIEFLRFLRITKLRSTRLVADLGSTLLSKYFSKITTENEVTNTFSVCVAYDIVEQVVLALLECNKAKEASEFIEDRLVKKFGEKSVRVSRLRAMQLECSNTFGKANDIYVGVLEKYPADQLTMKRQVSILKSKGQYQQAITMLNTYLQAFMIDPEAWLELAHLNIKLLSFKNAMFCYEELILAAPINYIYYVKYAELIYSIGGAENYIVALKYYTHSLELNNHTSQDNAIPPTNLTALYGIIMCIFSFCNTHGYGTTKLREPQIELYQWCQSELRAITAKYTPHKLSIVNAFIQHTDVLNK</sequence>
<keyword evidence="1" id="KW-0677">Repeat</keyword>
<keyword evidence="6" id="KW-1185">Reference proteome</keyword>
<dbReference type="Proteomes" id="UP000007797">
    <property type="component" value="Unassembled WGS sequence"/>
</dbReference>
<evidence type="ECO:0000256" key="1">
    <source>
        <dbReference type="ARBA" id="ARBA00022737"/>
    </source>
</evidence>
<dbReference type="Gene3D" id="1.25.40.10">
    <property type="entry name" value="Tetratricopeptide repeat domain"/>
    <property type="match status" value="1"/>
</dbReference>
<dbReference type="KEGG" id="dfa:DFA_03771"/>
<dbReference type="RefSeq" id="XP_004357100.1">
    <property type="nucleotide sequence ID" value="XM_004357045.1"/>
</dbReference>
<dbReference type="InterPro" id="IPR039856">
    <property type="entry name" value="EMC2-like"/>
</dbReference>
<comment type="subcellular location">
    <subcellularLocation>
        <location evidence="3">Endoplasmic reticulum membrane</location>
        <topology evidence="3">Peripheral membrane protein</topology>
        <orientation evidence="3">Cytoplasmic side</orientation>
    </subcellularLocation>
</comment>
<name>F4Q0C6_CACFS</name>
<proteinExistence type="inferred from homology"/>
<dbReference type="GeneID" id="14870449"/>
<organism evidence="5 6">
    <name type="scientific">Cavenderia fasciculata</name>
    <name type="common">Slime mold</name>
    <name type="synonym">Dictyostelium fasciculatum</name>
    <dbReference type="NCBI Taxonomy" id="261658"/>
    <lineage>
        <taxon>Eukaryota</taxon>
        <taxon>Amoebozoa</taxon>
        <taxon>Evosea</taxon>
        <taxon>Eumycetozoa</taxon>
        <taxon>Dictyostelia</taxon>
        <taxon>Acytosteliales</taxon>
        <taxon>Cavenderiaceae</taxon>
        <taxon>Cavenderia</taxon>
    </lineage>
</organism>
<evidence type="ECO:0000256" key="3">
    <source>
        <dbReference type="RuleBase" id="RU367091"/>
    </source>
</evidence>
<dbReference type="STRING" id="1054147.F4Q0C6"/>